<keyword evidence="9" id="KW-1185">Reference proteome</keyword>
<evidence type="ECO:0000256" key="2">
    <source>
        <dbReference type="ARBA" id="ARBA00008821"/>
    </source>
</evidence>
<feature type="transmembrane region" description="Helical" evidence="7">
    <location>
        <begin position="20"/>
        <end position="43"/>
    </location>
</feature>
<dbReference type="PANTHER" id="PTHR42810">
    <property type="entry name" value="PURINE PERMEASE C1399.01C-RELATED"/>
    <property type="match status" value="1"/>
</dbReference>
<feature type="transmembrane region" description="Helical" evidence="7">
    <location>
        <begin position="174"/>
        <end position="191"/>
    </location>
</feature>
<evidence type="ECO:0000313" key="9">
    <source>
        <dbReference type="Proteomes" id="UP000830326"/>
    </source>
</evidence>
<feature type="transmembrane region" description="Helical" evidence="7">
    <location>
        <begin position="110"/>
        <end position="128"/>
    </location>
</feature>
<evidence type="ECO:0000256" key="5">
    <source>
        <dbReference type="ARBA" id="ARBA00022989"/>
    </source>
</evidence>
<feature type="transmembrane region" description="Helical" evidence="7">
    <location>
        <begin position="353"/>
        <end position="371"/>
    </location>
</feature>
<evidence type="ECO:0000256" key="3">
    <source>
        <dbReference type="ARBA" id="ARBA00022448"/>
    </source>
</evidence>
<dbReference type="Pfam" id="PF00860">
    <property type="entry name" value="Xan_ur_permease"/>
    <property type="match status" value="1"/>
</dbReference>
<dbReference type="NCBIfam" id="NF037981">
    <property type="entry name" value="NCS2_1"/>
    <property type="match status" value="1"/>
</dbReference>
<accession>A0ABY4H766</accession>
<keyword evidence="5 7" id="KW-1133">Transmembrane helix</keyword>
<dbReference type="RefSeq" id="WP_245030008.1">
    <property type="nucleotide sequence ID" value="NZ_CP095075.1"/>
</dbReference>
<evidence type="ECO:0000256" key="6">
    <source>
        <dbReference type="ARBA" id="ARBA00023136"/>
    </source>
</evidence>
<comment type="similarity">
    <text evidence="2">Belongs to the nucleobase:cation symporter-2 (NCS2) (TC 2.A.40) family.</text>
</comment>
<dbReference type="EMBL" id="CP095075">
    <property type="protein sequence ID" value="UOR10721.1"/>
    <property type="molecule type" value="Genomic_DNA"/>
</dbReference>
<gene>
    <name evidence="8" type="ORF">MUO15_13890</name>
</gene>
<feature type="transmembrane region" description="Helical" evidence="7">
    <location>
        <begin position="246"/>
        <end position="269"/>
    </location>
</feature>
<proteinExistence type="inferred from homology"/>
<feature type="transmembrane region" description="Helical" evidence="7">
    <location>
        <begin position="55"/>
        <end position="74"/>
    </location>
</feature>
<name>A0ABY4H766_9BACI</name>
<organism evidence="8 9">
    <name type="scientific">Halobacillus amylolyticus</name>
    <dbReference type="NCBI Taxonomy" id="2932259"/>
    <lineage>
        <taxon>Bacteria</taxon>
        <taxon>Bacillati</taxon>
        <taxon>Bacillota</taxon>
        <taxon>Bacilli</taxon>
        <taxon>Bacillales</taxon>
        <taxon>Bacillaceae</taxon>
        <taxon>Halobacillus</taxon>
    </lineage>
</organism>
<comment type="subcellular location">
    <subcellularLocation>
        <location evidence="1">Membrane</location>
        <topology evidence="1">Multi-pass membrane protein</topology>
    </subcellularLocation>
</comment>
<evidence type="ECO:0000256" key="4">
    <source>
        <dbReference type="ARBA" id="ARBA00022692"/>
    </source>
</evidence>
<evidence type="ECO:0000313" key="8">
    <source>
        <dbReference type="EMBL" id="UOR10721.1"/>
    </source>
</evidence>
<dbReference type="InterPro" id="IPR006043">
    <property type="entry name" value="NCS2"/>
</dbReference>
<dbReference type="Proteomes" id="UP000830326">
    <property type="component" value="Chromosome"/>
</dbReference>
<evidence type="ECO:0000256" key="1">
    <source>
        <dbReference type="ARBA" id="ARBA00004141"/>
    </source>
</evidence>
<feature type="transmembrane region" description="Helical" evidence="7">
    <location>
        <begin position="383"/>
        <end position="404"/>
    </location>
</feature>
<sequence>MAGNKYDTRSSLSGVTLETVQWFVFLLASAVALPIVIGSVFQLNFTEVAGLMQRTFFVVGITSFLQGLFGHRLPIMEGPAGIWISIFTVMAYSEVAAGKSYTETLQTLEAAMIWTGIFLLLFGVFRLAHRVLFVFTPFVTGAFLFLLTVQLSGTFLKGMLGVQQQIEAIHVDKTILAFLTFFLVIGLSFFGKGWLKSYAVLLGIVAGWGLYAILIGSKAAGSNPAPVLFALPELWAWGKPSFNWSVIPLAFITAVILLSNIVASVVAVSQSIHGKPSYTYNQLNRGSSFLGVTHVISTMFSTISNVSLASSSGFINLTGQKRKQPFLYASLLLVVVAFFPPIVAFISAIPAPIANAALLATFVQLMGLGLSNMMREELNERRLTILCISFLVGIGLMFIPSEVFQGIPSIIQNLVSNGLLVGTVLVIVLEQLWRESPEGQKRKNA</sequence>
<keyword evidence="4 7" id="KW-0812">Transmembrane</keyword>
<feature type="transmembrane region" description="Helical" evidence="7">
    <location>
        <begin position="326"/>
        <end position="347"/>
    </location>
</feature>
<feature type="transmembrane region" description="Helical" evidence="7">
    <location>
        <begin position="197"/>
        <end position="216"/>
    </location>
</feature>
<evidence type="ECO:0000256" key="7">
    <source>
        <dbReference type="SAM" id="Phobius"/>
    </source>
</evidence>
<reference evidence="8" key="1">
    <citation type="submission" date="2022-04" db="EMBL/GenBank/DDBJ databases">
        <title>Halobacillus sp. isolated from saltern.</title>
        <authorList>
            <person name="Won M."/>
            <person name="Lee C.-M."/>
            <person name="Woen H.-Y."/>
            <person name="Kwon S.-W."/>
        </authorList>
    </citation>
    <scope>NUCLEOTIDE SEQUENCE</scope>
    <source>
        <strain evidence="8">SSHM10-5</strain>
    </source>
</reference>
<feature type="transmembrane region" description="Helical" evidence="7">
    <location>
        <begin position="134"/>
        <end position="153"/>
    </location>
</feature>
<feature type="transmembrane region" description="Helical" evidence="7">
    <location>
        <begin position="80"/>
        <end position="98"/>
    </location>
</feature>
<keyword evidence="3" id="KW-0813">Transport</keyword>
<protein>
    <submittedName>
        <fullName evidence="8">Purine/pyrimidine permease</fullName>
    </submittedName>
</protein>
<dbReference type="PANTHER" id="PTHR42810:SF1">
    <property type="entry name" value="PURINE PERMEASE YWDJ-RELATED"/>
    <property type="match status" value="1"/>
</dbReference>
<keyword evidence="6 7" id="KW-0472">Membrane</keyword>
<feature type="transmembrane region" description="Helical" evidence="7">
    <location>
        <begin position="410"/>
        <end position="433"/>
    </location>
</feature>